<feature type="transmembrane region" description="Helical" evidence="7">
    <location>
        <begin position="493"/>
        <end position="512"/>
    </location>
</feature>
<evidence type="ECO:0000256" key="3">
    <source>
        <dbReference type="ARBA" id="ARBA00022475"/>
    </source>
</evidence>
<sequence>MAQGAVAISRVSISPKTGISAALLVLALILLALVAVLSRADASTGLGAGDWAAIRFTVAQAACSSVLSVLLAVPVARALARRRFIGRGALVTLLGAPFILPVIVAVLGLLTVFGRSGWINGALEALGLPTVSIYGFHGVVLAHVFFNMPLATRLLLQGWQTIPAERFRLSAQLRLTPRAMFRAVELPMLGQVVPGALALVFVICLTSFAVALTLGGGPRATTIELAIYQAFRFDFDLGRAALLSLVQLVLAGGIALLALRFVPMVSVGGGLDRLMPRWDAQGGMQRVVDAGVITLAALFLLVPLAAVVMRGLLGLPVMPVSVYHAAGVSVAVALGSIIVLLALALPMAGWIVSRKGGGMEAIGLLGLSASPLMIGTGWFIVINPYADPFDFALPVTVLVNAMMALPFALRILVPPMRDAVQAYGRLSVMLGVTGWKLWQVLLLPRLRRQIGFAAGLTGALSMGDLGVIALFADPERVTLPLQMVRLMGAYQMDAAAGAALVLLVLSLGVFWICDKGGRGCAET</sequence>
<evidence type="ECO:0000313" key="9">
    <source>
        <dbReference type="EMBL" id="MBB3994026.1"/>
    </source>
</evidence>
<feature type="transmembrane region" description="Helical" evidence="7">
    <location>
        <begin position="241"/>
        <end position="266"/>
    </location>
</feature>
<evidence type="ECO:0000256" key="6">
    <source>
        <dbReference type="ARBA" id="ARBA00023136"/>
    </source>
</evidence>
<feature type="transmembrane region" description="Helical" evidence="7">
    <location>
        <begin position="364"/>
        <end position="385"/>
    </location>
</feature>
<feature type="transmembrane region" description="Helical" evidence="7">
    <location>
        <begin position="188"/>
        <end position="212"/>
    </location>
</feature>
<dbReference type="InterPro" id="IPR035906">
    <property type="entry name" value="MetI-like_sf"/>
</dbReference>
<dbReference type="AlphaFoldDB" id="A0A7W6E3E2"/>
<gene>
    <name evidence="9" type="ORF">GGR95_001667</name>
</gene>
<dbReference type="SUPFAM" id="SSF161098">
    <property type="entry name" value="MetI-like"/>
    <property type="match status" value="2"/>
</dbReference>
<feature type="transmembrane region" description="Helical" evidence="7">
    <location>
        <begin position="450"/>
        <end position="472"/>
    </location>
</feature>
<comment type="subcellular location">
    <subcellularLocation>
        <location evidence="1">Cell membrane</location>
        <topology evidence="1">Multi-pass membrane protein</topology>
    </subcellularLocation>
</comment>
<keyword evidence="6 7" id="KW-0472">Membrane</keyword>
<evidence type="ECO:0000259" key="8">
    <source>
        <dbReference type="PROSITE" id="PS50928"/>
    </source>
</evidence>
<feature type="transmembrane region" description="Helical" evidence="7">
    <location>
        <begin position="52"/>
        <end position="76"/>
    </location>
</feature>
<feature type="transmembrane region" description="Helical" evidence="7">
    <location>
        <begin position="133"/>
        <end position="156"/>
    </location>
</feature>
<dbReference type="PROSITE" id="PS50928">
    <property type="entry name" value="ABC_TM1"/>
    <property type="match status" value="2"/>
</dbReference>
<feature type="transmembrane region" description="Helical" evidence="7">
    <location>
        <begin position="287"/>
        <end position="308"/>
    </location>
</feature>
<keyword evidence="4 7" id="KW-0812">Transmembrane</keyword>
<evidence type="ECO:0000256" key="7">
    <source>
        <dbReference type="SAM" id="Phobius"/>
    </source>
</evidence>
<dbReference type="PANTHER" id="PTHR30183:SF9">
    <property type="entry name" value="THIAMINE TRANSPORT SYSTEM PERMEASE PROTEIN THIP"/>
    <property type="match status" value="1"/>
</dbReference>
<dbReference type="GO" id="GO:0055085">
    <property type="term" value="P:transmembrane transport"/>
    <property type="evidence" value="ECO:0007669"/>
    <property type="project" value="InterPro"/>
</dbReference>
<feature type="domain" description="ABC transmembrane type-1" evidence="8">
    <location>
        <begin position="326"/>
        <end position="513"/>
    </location>
</feature>
<accession>A0A7W6E3E2</accession>
<evidence type="ECO:0000256" key="4">
    <source>
        <dbReference type="ARBA" id="ARBA00022692"/>
    </source>
</evidence>
<feature type="transmembrane region" description="Helical" evidence="7">
    <location>
        <begin position="88"/>
        <end position="113"/>
    </location>
</feature>
<comment type="caution">
    <text evidence="9">The sequence shown here is derived from an EMBL/GenBank/DDBJ whole genome shotgun (WGS) entry which is preliminary data.</text>
</comment>
<keyword evidence="2" id="KW-0813">Transport</keyword>
<proteinExistence type="predicted"/>
<reference evidence="9 10" key="1">
    <citation type="submission" date="2020-08" db="EMBL/GenBank/DDBJ databases">
        <title>Genomic Encyclopedia of Type Strains, Phase IV (KMG-IV): sequencing the most valuable type-strain genomes for metagenomic binning, comparative biology and taxonomic classification.</title>
        <authorList>
            <person name="Goeker M."/>
        </authorList>
    </citation>
    <scope>NUCLEOTIDE SEQUENCE [LARGE SCALE GENOMIC DNA]</scope>
    <source>
        <strain evidence="9 10">DSM 102234</strain>
    </source>
</reference>
<keyword evidence="10" id="KW-1185">Reference proteome</keyword>
<keyword evidence="5 7" id="KW-1133">Transmembrane helix</keyword>
<name>A0A7W6E3E2_9RHOB</name>
<dbReference type="EMBL" id="JACIEI010000004">
    <property type="protein sequence ID" value="MBB3994026.1"/>
    <property type="molecule type" value="Genomic_DNA"/>
</dbReference>
<protein>
    <submittedName>
        <fullName evidence="9">Thiamine transport system permease protein</fullName>
    </submittedName>
</protein>
<dbReference type="Gene3D" id="1.10.3720.10">
    <property type="entry name" value="MetI-like"/>
    <property type="match status" value="2"/>
</dbReference>
<feature type="domain" description="ABC transmembrane type-1" evidence="8">
    <location>
        <begin position="54"/>
        <end position="258"/>
    </location>
</feature>
<feature type="transmembrane region" description="Helical" evidence="7">
    <location>
        <begin position="328"/>
        <end position="352"/>
    </location>
</feature>
<evidence type="ECO:0000256" key="1">
    <source>
        <dbReference type="ARBA" id="ARBA00004651"/>
    </source>
</evidence>
<evidence type="ECO:0000256" key="5">
    <source>
        <dbReference type="ARBA" id="ARBA00022989"/>
    </source>
</evidence>
<dbReference type="PANTHER" id="PTHR30183">
    <property type="entry name" value="MOLYBDENUM TRANSPORT SYSTEM PERMEASE PROTEIN MODB"/>
    <property type="match status" value="1"/>
</dbReference>
<dbReference type="InterPro" id="IPR000515">
    <property type="entry name" value="MetI-like"/>
</dbReference>
<evidence type="ECO:0000256" key="2">
    <source>
        <dbReference type="ARBA" id="ARBA00022448"/>
    </source>
</evidence>
<keyword evidence="3" id="KW-1003">Cell membrane</keyword>
<dbReference type="Proteomes" id="UP000530268">
    <property type="component" value="Unassembled WGS sequence"/>
</dbReference>
<organism evidence="9 10">
    <name type="scientific">Sulfitobacter undariae</name>
    <dbReference type="NCBI Taxonomy" id="1563671"/>
    <lineage>
        <taxon>Bacteria</taxon>
        <taxon>Pseudomonadati</taxon>
        <taxon>Pseudomonadota</taxon>
        <taxon>Alphaproteobacteria</taxon>
        <taxon>Rhodobacterales</taxon>
        <taxon>Roseobacteraceae</taxon>
        <taxon>Sulfitobacter</taxon>
    </lineage>
</organism>
<feature type="transmembrane region" description="Helical" evidence="7">
    <location>
        <begin position="391"/>
        <end position="413"/>
    </location>
</feature>
<dbReference type="RefSeq" id="WP_184564672.1">
    <property type="nucleotide sequence ID" value="NZ_JACIEI010000004.1"/>
</dbReference>
<dbReference type="GO" id="GO:0005886">
    <property type="term" value="C:plasma membrane"/>
    <property type="evidence" value="ECO:0007669"/>
    <property type="project" value="UniProtKB-SubCell"/>
</dbReference>
<evidence type="ECO:0000313" key="10">
    <source>
        <dbReference type="Proteomes" id="UP000530268"/>
    </source>
</evidence>